<proteinExistence type="predicted"/>
<evidence type="ECO:0000256" key="1">
    <source>
        <dbReference type="SAM" id="MobiDB-lite"/>
    </source>
</evidence>
<feature type="region of interest" description="Disordered" evidence="1">
    <location>
        <begin position="1"/>
        <end position="39"/>
    </location>
</feature>
<dbReference type="KEGG" id="mema:MMAB1_1673"/>
<evidence type="ECO:0000313" key="2">
    <source>
        <dbReference type="EMBL" id="CVK32886.1"/>
    </source>
</evidence>
<sequence length="201" mass="21615">MRTTPLSRSPGAGGTRTATRWTASSPRSGSVGEDTPGKPWMHSLRHVSTIPCTCTRFGTSSTSTGHMGLYRYRKAISRRASGRGSHSPSARWRVQTSSRCVGLQAGSGSNVGAAVKRLAASAGPALNPPPLSPQQNRWPGSVVVDRQSIHVVIVIIGVRDIDDYRAILEDIADLDIYPCRKFPLFCAAVRVFDIRPHAVAP</sequence>
<organism evidence="2 3">
    <name type="scientific">Methanoculleus bourgensis</name>
    <dbReference type="NCBI Taxonomy" id="83986"/>
    <lineage>
        <taxon>Archaea</taxon>
        <taxon>Methanobacteriati</taxon>
        <taxon>Methanobacteriota</taxon>
        <taxon>Stenosarchaea group</taxon>
        <taxon>Methanomicrobia</taxon>
        <taxon>Methanomicrobiales</taxon>
        <taxon>Methanomicrobiaceae</taxon>
        <taxon>Methanoculleus</taxon>
    </lineage>
</organism>
<gene>
    <name evidence="2" type="ORF">MMAB1_1673</name>
</gene>
<reference evidence="2 3" key="1">
    <citation type="submission" date="2016-01" db="EMBL/GenBank/DDBJ databases">
        <authorList>
            <person name="Manzoor S."/>
        </authorList>
    </citation>
    <scope>NUCLEOTIDE SEQUENCE [LARGE SCALE GENOMIC DNA]</scope>
    <source>
        <strain evidence="2">Methanoculleus sp MAB1</strain>
    </source>
</reference>
<dbReference type="Proteomes" id="UP000069850">
    <property type="component" value="Chromosome 1"/>
</dbReference>
<feature type="compositionally biased region" description="Low complexity" evidence="1">
    <location>
        <begin position="15"/>
        <end position="28"/>
    </location>
</feature>
<dbReference type="EMBL" id="LT158599">
    <property type="protein sequence ID" value="CVK32886.1"/>
    <property type="molecule type" value="Genomic_DNA"/>
</dbReference>
<protein>
    <submittedName>
        <fullName evidence="2">Uncharacterized protein</fullName>
    </submittedName>
</protein>
<name>A0A0X3BL33_9EURY</name>
<evidence type="ECO:0000313" key="3">
    <source>
        <dbReference type="Proteomes" id="UP000069850"/>
    </source>
</evidence>
<accession>A0A0X3BL33</accession>
<dbReference type="AlphaFoldDB" id="A0A0X3BL33"/>